<dbReference type="PROSITE" id="PS51318">
    <property type="entry name" value="TAT"/>
    <property type="match status" value="1"/>
</dbReference>
<dbReference type="InterPro" id="IPR000601">
    <property type="entry name" value="PKD_dom"/>
</dbReference>
<dbReference type="NCBIfam" id="NF038114">
    <property type="entry name" value="rightmost"/>
    <property type="match status" value="1"/>
</dbReference>
<dbReference type="Pfam" id="PF02412">
    <property type="entry name" value="TSP_3"/>
    <property type="match status" value="1"/>
</dbReference>
<gene>
    <name evidence="5" type="ORF">EV137_5036</name>
</gene>
<evidence type="ECO:0000259" key="4">
    <source>
        <dbReference type="PROSITE" id="PS50093"/>
    </source>
</evidence>
<name>A0ABY2F910_9ACTN</name>
<comment type="caution">
    <text evidence="5">The sequence shown here is derived from an EMBL/GenBank/DDBJ whole genome shotgun (WGS) entry which is preliminary data.</text>
</comment>
<feature type="compositionally biased region" description="Polar residues" evidence="2">
    <location>
        <begin position="207"/>
        <end position="216"/>
    </location>
</feature>
<dbReference type="InterPro" id="IPR013783">
    <property type="entry name" value="Ig-like_fold"/>
</dbReference>
<feature type="region of interest" description="Disordered" evidence="2">
    <location>
        <begin position="196"/>
        <end position="219"/>
    </location>
</feature>
<feature type="domain" description="PKD" evidence="4">
    <location>
        <begin position="298"/>
        <end position="362"/>
    </location>
</feature>
<keyword evidence="6" id="KW-1185">Reference proteome</keyword>
<dbReference type="EMBL" id="SODU01000003">
    <property type="protein sequence ID" value="TDW86967.1"/>
    <property type="molecule type" value="Genomic_DNA"/>
</dbReference>
<protein>
    <submittedName>
        <fullName evidence="5">Thrombospondin type 3 repeat-containing protein</fullName>
    </submittedName>
</protein>
<evidence type="ECO:0000313" key="5">
    <source>
        <dbReference type="EMBL" id="TDW86967.1"/>
    </source>
</evidence>
<dbReference type="Gene3D" id="2.60.40.10">
    <property type="entry name" value="Immunoglobulins"/>
    <property type="match status" value="1"/>
</dbReference>
<dbReference type="PROSITE" id="PS50093">
    <property type="entry name" value="PKD"/>
    <property type="match status" value="1"/>
</dbReference>
<feature type="signal peptide" evidence="3">
    <location>
        <begin position="1"/>
        <end position="31"/>
    </location>
</feature>
<dbReference type="SUPFAM" id="SSF103647">
    <property type="entry name" value="TSP type-3 repeat"/>
    <property type="match status" value="1"/>
</dbReference>
<keyword evidence="1 3" id="KW-0732">Signal</keyword>
<accession>A0ABY2F910</accession>
<dbReference type="InterPro" id="IPR003367">
    <property type="entry name" value="Thrombospondin_3-like_rpt"/>
</dbReference>
<dbReference type="InterPro" id="IPR028974">
    <property type="entry name" value="TSP_type-3_rpt"/>
</dbReference>
<evidence type="ECO:0000256" key="1">
    <source>
        <dbReference type="ARBA" id="ARBA00022729"/>
    </source>
</evidence>
<evidence type="ECO:0000256" key="3">
    <source>
        <dbReference type="SAM" id="SignalP"/>
    </source>
</evidence>
<proteinExistence type="predicted"/>
<organism evidence="5 6">
    <name type="scientific">Kribbella pratensis</name>
    <dbReference type="NCBI Taxonomy" id="2512112"/>
    <lineage>
        <taxon>Bacteria</taxon>
        <taxon>Bacillati</taxon>
        <taxon>Actinomycetota</taxon>
        <taxon>Actinomycetes</taxon>
        <taxon>Propionibacteriales</taxon>
        <taxon>Kribbellaceae</taxon>
        <taxon>Kribbella</taxon>
    </lineage>
</organism>
<dbReference type="RefSeq" id="WP_134131022.1">
    <property type="nucleotide sequence ID" value="NZ_SODU01000003.1"/>
</dbReference>
<sequence>MSKHGRIVRRAALGTALAAAAALTIGGIAYADNINDTIEGLGAVTLVAGDSTSTGSAQVKVVPNNGDSDSGCNIDTNEHFVITFVTPAGVTASPASMSFSDCNVFQTVSFSAAAGAVDGTVTATITTNTTGAGSYNNNVQIPIDVTAPVVVVVDADGDGVPDASDNCPATANADQANADGDALGNACDTNSYAPKAGASPADGNGDEGSTLSTSGAFTDADGNDSLTITKVSGAGTVTDNGNGTWSWSHSTTDDATGTVVVQAADGEHLAASETFNWTASNVAPTVGPVTATHTSACAVSLNAPFTDPGTADTHTATISWGDSGTTNVAPATSAITGSHAYTANGTYTIGVSVTDDDGANGTGDASFATQNTPSALQQPINATGTRSSFKIGSTIPVKITVTGCDGGAVSTLTPTVTLTKLDPTPDNPLNEASLDTVATNGLQMRWSDTQYIYNLSTKLSQQTGAALTGGTYKVTVSDSSFFAPVSAQLDLRK</sequence>
<evidence type="ECO:0000256" key="2">
    <source>
        <dbReference type="SAM" id="MobiDB-lite"/>
    </source>
</evidence>
<dbReference type="InterPro" id="IPR006311">
    <property type="entry name" value="TAT_signal"/>
</dbReference>
<dbReference type="Gene3D" id="4.10.1080.10">
    <property type="entry name" value="TSP type-3 repeat"/>
    <property type="match status" value="1"/>
</dbReference>
<evidence type="ECO:0000313" key="6">
    <source>
        <dbReference type="Proteomes" id="UP000295060"/>
    </source>
</evidence>
<reference evidence="5 6" key="1">
    <citation type="submission" date="2019-03" db="EMBL/GenBank/DDBJ databases">
        <title>Genomic Encyclopedia of Type Strains, Phase III (KMG-III): the genomes of soil and plant-associated and newly described type strains.</title>
        <authorList>
            <person name="Whitman W."/>
        </authorList>
    </citation>
    <scope>NUCLEOTIDE SEQUENCE [LARGE SCALE GENOMIC DNA]</scope>
    <source>
        <strain evidence="5 6">VKMAc-2574</strain>
    </source>
</reference>
<dbReference type="SUPFAM" id="SSF49299">
    <property type="entry name" value="PKD domain"/>
    <property type="match status" value="1"/>
</dbReference>
<dbReference type="Pfam" id="PF18911">
    <property type="entry name" value="PKD_4"/>
    <property type="match status" value="1"/>
</dbReference>
<feature type="chain" id="PRO_5045464000" evidence="3">
    <location>
        <begin position="32"/>
        <end position="493"/>
    </location>
</feature>
<dbReference type="InterPro" id="IPR035986">
    <property type="entry name" value="PKD_dom_sf"/>
</dbReference>
<dbReference type="Proteomes" id="UP000295060">
    <property type="component" value="Unassembled WGS sequence"/>
</dbReference>